<name>A0A6S6TLG7_9GAMM</name>
<dbReference type="GO" id="GO:0009254">
    <property type="term" value="P:peptidoglycan turnover"/>
    <property type="evidence" value="ECO:0007669"/>
    <property type="project" value="TreeGrafter"/>
</dbReference>
<reference evidence="7" key="1">
    <citation type="submission" date="2020-01" db="EMBL/GenBank/DDBJ databases">
        <authorList>
            <person name="Meier V. D."/>
            <person name="Meier V D."/>
        </authorList>
    </citation>
    <scope>NUCLEOTIDE SEQUENCE</scope>
    <source>
        <strain evidence="7">HLG_WM_MAG_09</strain>
    </source>
</reference>
<comment type="catalytic activity">
    <reaction evidence="1">
        <text>Hydrolysis of terminal non-reducing N-acetyl-D-hexosamine residues in N-acetyl-beta-D-hexosaminides.</text>
        <dbReference type="EC" id="3.2.1.52"/>
    </reaction>
</comment>
<proteinExistence type="inferred from homology"/>
<organism evidence="7">
    <name type="scientific">uncultured Thiotrichaceae bacterium</name>
    <dbReference type="NCBI Taxonomy" id="298394"/>
    <lineage>
        <taxon>Bacteria</taxon>
        <taxon>Pseudomonadati</taxon>
        <taxon>Pseudomonadota</taxon>
        <taxon>Gammaproteobacteria</taxon>
        <taxon>Thiotrichales</taxon>
        <taxon>Thiotrichaceae</taxon>
        <taxon>environmental samples</taxon>
    </lineage>
</organism>
<evidence type="ECO:0000256" key="1">
    <source>
        <dbReference type="ARBA" id="ARBA00001231"/>
    </source>
</evidence>
<evidence type="ECO:0000259" key="6">
    <source>
        <dbReference type="Pfam" id="PF00933"/>
    </source>
</evidence>
<dbReference type="InterPro" id="IPR017853">
    <property type="entry name" value="GH"/>
</dbReference>
<evidence type="ECO:0000256" key="4">
    <source>
        <dbReference type="ARBA" id="ARBA00022801"/>
    </source>
</evidence>
<dbReference type="InterPro" id="IPR050226">
    <property type="entry name" value="NagZ_Beta-hexosaminidase"/>
</dbReference>
<evidence type="ECO:0000256" key="5">
    <source>
        <dbReference type="ARBA" id="ARBA00023295"/>
    </source>
</evidence>
<dbReference type="SUPFAM" id="SSF51445">
    <property type="entry name" value="(Trans)glycosidases"/>
    <property type="match status" value="1"/>
</dbReference>
<comment type="similarity">
    <text evidence="2">Belongs to the glycosyl hydrolase 3 family.</text>
</comment>
<dbReference type="Pfam" id="PF00933">
    <property type="entry name" value="Glyco_hydro_3"/>
    <property type="match status" value="1"/>
</dbReference>
<feature type="domain" description="Glycoside hydrolase family 3 N-terminal" evidence="6">
    <location>
        <begin position="1"/>
        <end position="185"/>
    </location>
</feature>
<dbReference type="AlphaFoldDB" id="A0A6S6TLG7"/>
<dbReference type="Gene3D" id="3.20.20.300">
    <property type="entry name" value="Glycoside hydrolase, family 3, N-terminal domain"/>
    <property type="match status" value="1"/>
</dbReference>
<evidence type="ECO:0000313" key="7">
    <source>
        <dbReference type="EMBL" id="CAA6823751.1"/>
    </source>
</evidence>
<dbReference type="GO" id="GO:0005975">
    <property type="term" value="P:carbohydrate metabolic process"/>
    <property type="evidence" value="ECO:0007669"/>
    <property type="project" value="InterPro"/>
</dbReference>
<keyword evidence="4 7" id="KW-0378">Hydrolase</keyword>
<evidence type="ECO:0000256" key="2">
    <source>
        <dbReference type="ARBA" id="ARBA00005336"/>
    </source>
</evidence>
<dbReference type="EMBL" id="CACVAT010000380">
    <property type="protein sequence ID" value="CAA6823751.1"/>
    <property type="molecule type" value="Genomic_DNA"/>
</dbReference>
<dbReference type="InterPro" id="IPR036962">
    <property type="entry name" value="Glyco_hydro_3_N_sf"/>
</dbReference>
<dbReference type="PANTHER" id="PTHR30480:SF13">
    <property type="entry name" value="BETA-HEXOSAMINIDASE"/>
    <property type="match status" value="1"/>
</dbReference>
<dbReference type="NCBIfam" id="NF003740">
    <property type="entry name" value="PRK05337.1"/>
    <property type="match status" value="1"/>
</dbReference>
<dbReference type="InterPro" id="IPR001764">
    <property type="entry name" value="Glyco_hydro_3_N"/>
</dbReference>
<dbReference type="PANTHER" id="PTHR30480">
    <property type="entry name" value="BETA-HEXOSAMINIDASE-RELATED"/>
    <property type="match status" value="1"/>
</dbReference>
<accession>A0A6S6TLG7</accession>
<dbReference type="GO" id="GO:0004563">
    <property type="term" value="F:beta-N-acetylhexosaminidase activity"/>
    <property type="evidence" value="ECO:0007669"/>
    <property type="project" value="UniProtKB-EC"/>
</dbReference>
<sequence>MGIDFSFAPVLDLDYGSSGVIGDRAFHRDTRIVSALAQAYIEGMREAGMAATGKHFPGHGWVKADSHLEIPRDERTARQIMAEDMQPFCDLFKGGLDAVMPAHVIYEQVDSQPAGFSKRWLQDVLRKQLKFDGVIFSDDLSMEGASVAGGYANRADWALEAGCDMVLACNNREGVIDILDNARLEVTAESSHRLERMRGKPFMNRSALLEEELWKMAVDEVSMLA</sequence>
<dbReference type="InterPro" id="IPR019800">
    <property type="entry name" value="Glyco_hydro_3_AS"/>
</dbReference>
<protein>
    <recommendedName>
        <fullName evidence="3">beta-N-acetylhexosaminidase</fullName>
        <ecNumber evidence="3">3.2.1.52</ecNumber>
    </recommendedName>
</protein>
<dbReference type="PROSITE" id="PS00775">
    <property type="entry name" value="GLYCOSYL_HYDROL_F3"/>
    <property type="match status" value="1"/>
</dbReference>
<dbReference type="EC" id="3.2.1.52" evidence="3"/>
<evidence type="ECO:0000256" key="3">
    <source>
        <dbReference type="ARBA" id="ARBA00012663"/>
    </source>
</evidence>
<keyword evidence="5 7" id="KW-0326">Glycosidase</keyword>
<gene>
    <name evidence="7" type="ORF">HELGO_WM42340</name>
</gene>